<accession>A0A1E7Z7I8</accession>
<name>A0A1E7Z7I8_9ALTE</name>
<dbReference type="STRING" id="1656094.BFC18_18485"/>
<sequence length="211" mass="24312">MNKENNQKVFNDFDNATDKPDLLVINSGGGDITQGMALGKWVHEHNLNVEVSVVCASSCANYVFPAANKKFLRKDSVLLWHGSAWQQDWAGSEDIEGFSVIINAMRQQETQFYADLEIDNLFTVYGQHVKALKERFLNYFGYGPQGFDYSVDDMSRFGIKNVILKDGEWNWRHYRADKKSEVTRIQLQDDYRFTLRRFVVDDGATSSMDLR</sequence>
<dbReference type="Proteomes" id="UP000175691">
    <property type="component" value="Unassembled WGS sequence"/>
</dbReference>
<organism evidence="1 2">
    <name type="scientific">Alteromonas confluentis</name>
    <dbReference type="NCBI Taxonomy" id="1656094"/>
    <lineage>
        <taxon>Bacteria</taxon>
        <taxon>Pseudomonadati</taxon>
        <taxon>Pseudomonadota</taxon>
        <taxon>Gammaproteobacteria</taxon>
        <taxon>Alteromonadales</taxon>
        <taxon>Alteromonadaceae</taxon>
        <taxon>Alteromonas/Salinimonas group</taxon>
        <taxon>Alteromonas</taxon>
    </lineage>
</organism>
<proteinExistence type="predicted"/>
<dbReference type="Gene3D" id="3.90.226.10">
    <property type="entry name" value="2-enoyl-CoA Hydratase, Chain A, domain 1"/>
    <property type="match status" value="1"/>
</dbReference>
<dbReference type="EMBL" id="MDHN01000040">
    <property type="protein sequence ID" value="OFC69480.1"/>
    <property type="molecule type" value="Genomic_DNA"/>
</dbReference>
<dbReference type="InterPro" id="IPR029045">
    <property type="entry name" value="ClpP/crotonase-like_dom_sf"/>
</dbReference>
<evidence type="ECO:0000313" key="1">
    <source>
        <dbReference type="EMBL" id="OFC69480.1"/>
    </source>
</evidence>
<evidence type="ECO:0000313" key="2">
    <source>
        <dbReference type="Proteomes" id="UP000175691"/>
    </source>
</evidence>
<keyword evidence="2" id="KW-1185">Reference proteome</keyword>
<protein>
    <submittedName>
        <fullName evidence="1">Uncharacterized protein</fullName>
    </submittedName>
</protein>
<gene>
    <name evidence="1" type="ORF">BFC18_18485</name>
</gene>
<reference evidence="1 2" key="1">
    <citation type="submission" date="2016-08" db="EMBL/GenBank/DDBJ databases">
        <authorList>
            <person name="Seilhamer J.J."/>
        </authorList>
    </citation>
    <scope>NUCLEOTIDE SEQUENCE [LARGE SCALE GENOMIC DNA]</scope>
    <source>
        <strain evidence="1 2">KCTC 42603</strain>
    </source>
</reference>
<dbReference type="SUPFAM" id="SSF52096">
    <property type="entry name" value="ClpP/crotonase"/>
    <property type="match status" value="1"/>
</dbReference>
<comment type="caution">
    <text evidence="1">The sequence shown here is derived from an EMBL/GenBank/DDBJ whole genome shotgun (WGS) entry which is preliminary data.</text>
</comment>
<dbReference type="AlphaFoldDB" id="A0A1E7Z7I8"/>